<sequence>MMTLLPLLYMLGGMLLGRVYPQARTFLAKGLTLILIPYVIFYNLLTYQPGTLLVAGFAIVFCTLLFLIARRLSEDPVEALTFSYLNIGWLGLPLALALFGDAAGRIIIVAYVGGSVFGNVAAAAALQPQSSRWVLFKRTVTAWPFLAAVFGGVLHLIWPTLGDWTLLGHLYTAAKPLMSIFGMAILGIWLYHAKITGTALHQALHTTLKRALIGGLLVAGFIGLGHYFAIPLIQQHYWVFLMLPLLPPAANTVVLETYYLGTGHSAQTIASGTIISLGLLGIFALAVPGL</sequence>
<feature type="transmembrane region" description="Helical" evidence="1">
    <location>
        <begin position="81"/>
        <end position="100"/>
    </location>
</feature>
<reference evidence="2 3" key="1">
    <citation type="submission" date="2016-08" db="EMBL/GenBank/DDBJ databases">
        <authorList>
            <person name="Seilhamer J.J."/>
        </authorList>
    </citation>
    <scope>NUCLEOTIDE SEQUENCE [LARGE SCALE GENOMIC DNA]</scope>
    <source>
        <strain evidence="2 3">PH27A</strain>
    </source>
</reference>
<comment type="caution">
    <text evidence="2">The sequence shown here is derived from an EMBL/GenBank/DDBJ whole genome shotgun (WGS) entry which is preliminary data.</text>
</comment>
<proteinExistence type="predicted"/>
<gene>
    <name evidence="2" type="ORF">BFW38_03540</name>
</gene>
<evidence type="ECO:0000256" key="1">
    <source>
        <dbReference type="SAM" id="Phobius"/>
    </source>
</evidence>
<dbReference type="AlphaFoldDB" id="A0A1E2V703"/>
<feature type="transmembrane region" description="Helical" evidence="1">
    <location>
        <begin position="106"/>
        <end position="126"/>
    </location>
</feature>
<keyword evidence="1" id="KW-1133">Transmembrane helix</keyword>
<evidence type="ECO:0008006" key="4">
    <source>
        <dbReference type="Google" id="ProtNLM"/>
    </source>
</evidence>
<feature type="transmembrane region" description="Helical" evidence="1">
    <location>
        <begin position="268"/>
        <end position="287"/>
    </location>
</feature>
<feature type="transmembrane region" description="Helical" evidence="1">
    <location>
        <begin position="211"/>
        <end position="230"/>
    </location>
</feature>
<dbReference type="EMBL" id="MDTQ01000001">
    <property type="protein sequence ID" value="ODC02754.1"/>
    <property type="molecule type" value="Genomic_DNA"/>
</dbReference>
<keyword evidence="1" id="KW-0472">Membrane</keyword>
<feature type="transmembrane region" description="Helical" evidence="1">
    <location>
        <begin position="45"/>
        <end position="69"/>
    </location>
</feature>
<keyword evidence="1" id="KW-0812">Transmembrane</keyword>
<dbReference type="OrthoDB" id="358752at2"/>
<name>A0A1E2V703_9GAMM</name>
<feature type="transmembrane region" description="Helical" evidence="1">
    <location>
        <begin position="138"/>
        <end position="158"/>
    </location>
</feature>
<dbReference type="Proteomes" id="UP000094291">
    <property type="component" value="Unassembled WGS sequence"/>
</dbReference>
<dbReference type="RefSeq" id="WP_068997149.1">
    <property type="nucleotide sequence ID" value="NZ_MDTQ01000001.1"/>
</dbReference>
<feature type="transmembrane region" description="Helical" evidence="1">
    <location>
        <begin position="170"/>
        <end position="191"/>
    </location>
</feature>
<evidence type="ECO:0000313" key="2">
    <source>
        <dbReference type="EMBL" id="ODC02754.1"/>
    </source>
</evidence>
<protein>
    <recommendedName>
        <fullName evidence="4">Permease</fullName>
    </recommendedName>
</protein>
<organism evidence="2 3">
    <name type="scientific">Terasakiispira papahanaumokuakeensis</name>
    <dbReference type="NCBI Taxonomy" id="197479"/>
    <lineage>
        <taxon>Bacteria</taxon>
        <taxon>Pseudomonadati</taxon>
        <taxon>Pseudomonadota</taxon>
        <taxon>Gammaproteobacteria</taxon>
        <taxon>Oceanospirillales</taxon>
        <taxon>Terasakiispira</taxon>
    </lineage>
</organism>
<accession>A0A1E2V703</accession>
<evidence type="ECO:0000313" key="3">
    <source>
        <dbReference type="Proteomes" id="UP000094291"/>
    </source>
</evidence>
<keyword evidence="3" id="KW-1185">Reference proteome</keyword>